<accession>A0A100WBS1</accession>
<dbReference type="RefSeq" id="WP_201029542.1">
    <property type="nucleotide sequence ID" value="NZ_BCSY01000039.1"/>
</dbReference>
<dbReference type="STRING" id="228230.RMCC_2538"/>
<gene>
    <name evidence="1" type="ORF">RMCC_2538</name>
</gene>
<name>A0A100WBS1_MYCCR</name>
<dbReference type="SUPFAM" id="SSF52540">
    <property type="entry name" value="P-loop containing nucleoside triphosphate hydrolases"/>
    <property type="match status" value="1"/>
</dbReference>
<protein>
    <submittedName>
        <fullName evidence="1">LigA protein</fullName>
    </submittedName>
</protein>
<keyword evidence="2" id="KW-1185">Reference proteome</keyword>
<evidence type="ECO:0000313" key="2">
    <source>
        <dbReference type="Proteomes" id="UP000069443"/>
    </source>
</evidence>
<comment type="caution">
    <text evidence="1">The sequence shown here is derived from an EMBL/GenBank/DDBJ whole genome shotgun (WGS) entry which is preliminary data.</text>
</comment>
<evidence type="ECO:0000313" key="1">
    <source>
        <dbReference type="EMBL" id="GAS95572.1"/>
    </source>
</evidence>
<dbReference type="InterPro" id="IPR027417">
    <property type="entry name" value="P-loop_NTPase"/>
</dbReference>
<reference evidence="2" key="1">
    <citation type="journal article" date="2016" name="Genome Announc.">
        <title>Draft Genome Sequences of Five Rapidly Growing Mycobacterium Species, M. thermoresistibile, M. fortuitum subsp. acetamidolyticum, M. canariasense, M. brisbanense, and M. novocastrense.</title>
        <authorList>
            <person name="Katahira K."/>
            <person name="Ogura Y."/>
            <person name="Gotoh Y."/>
            <person name="Hayashi T."/>
        </authorList>
    </citation>
    <scope>NUCLEOTIDE SEQUENCE [LARGE SCALE GENOMIC DNA]</scope>
    <source>
        <strain evidence="2">JCM15298</strain>
    </source>
</reference>
<organism evidence="1 2">
    <name type="scientific">Mycolicibacterium canariasense</name>
    <name type="common">Mycobacterium canariasense</name>
    <dbReference type="NCBI Taxonomy" id="228230"/>
    <lineage>
        <taxon>Bacteria</taxon>
        <taxon>Bacillati</taxon>
        <taxon>Actinomycetota</taxon>
        <taxon>Actinomycetes</taxon>
        <taxon>Mycobacteriales</taxon>
        <taxon>Mycobacteriaceae</taxon>
        <taxon>Mycolicibacterium</taxon>
    </lineage>
</organism>
<sequence>MPRSKTLGFEPENGWPPSVQASRFQPVEGYAAANSGVNDRAEVLLIGGRSGVGKSSVAFECHEVLLAEDISHAVIDGDMLDLAYPVPWEHGLAERNLSAIWANYRSLGFRRLIFVGTACVLPDESTKIIAAMGDRPRVVPVLLTCTDATATHRLRQRETGTGFNRHRGSSQQMATTLAAGINDDVHLIATDDRSVCDVAADVLACTPWRAPTAD</sequence>
<dbReference type="AlphaFoldDB" id="A0A100WBS1"/>
<dbReference type="EMBL" id="BCSY01000039">
    <property type="protein sequence ID" value="GAS95572.1"/>
    <property type="molecule type" value="Genomic_DNA"/>
</dbReference>
<dbReference type="Proteomes" id="UP000069443">
    <property type="component" value="Unassembled WGS sequence"/>
</dbReference>
<reference evidence="2" key="2">
    <citation type="submission" date="2016-02" db="EMBL/GenBank/DDBJ databases">
        <title>Draft genome sequence of five rapidly growing Mycobacterium species.</title>
        <authorList>
            <person name="Katahira K."/>
            <person name="Gotou Y."/>
            <person name="Iida K."/>
            <person name="Ogura Y."/>
            <person name="Hayashi T."/>
        </authorList>
    </citation>
    <scope>NUCLEOTIDE SEQUENCE [LARGE SCALE GENOMIC DNA]</scope>
    <source>
        <strain evidence="2">JCM15298</strain>
    </source>
</reference>
<dbReference type="Gene3D" id="3.40.50.300">
    <property type="entry name" value="P-loop containing nucleotide triphosphate hydrolases"/>
    <property type="match status" value="1"/>
</dbReference>
<proteinExistence type="predicted"/>